<dbReference type="AlphaFoldDB" id="A0A8T4GHW4"/>
<dbReference type="NCBIfam" id="NF011470">
    <property type="entry name" value="PRK14887.1"/>
    <property type="match status" value="1"/>
</dbReference>
<proteinExistence type="predicted"/>
<organism evidence="2 3">
    <name type="scientific">Halorubrum alkaliphilum</name>
    <dbReference type="NCBI Taxonomy" id="261290"/>
    <lineage>
        <taxon>Archaea</taxon>
        <taxon>Methanobacteriati</taxon>
        <taxon>Methanobacteriota</taxon>
        <taxon>Stenosarchaea group</taxon>
        <taxon>Halobacteria</taxon>
        <taxon>Halobacteriales</taxon>
        <taxon>Haloferacaceae</taxon>
        <taxon>Halorubrum</taxon>
    </lineage>
</organism>
<accession>A0A8T4GHW4</accession>
<keyword evidence="3" id="KW-1185">Reference proteome</keyword>
<protein>
    <recommendedName>
        <fullName evidence="4">KEOPS complex Pcc1-like subunit</fullName>
    </recommendedName>
</protein>
<feature type="region of interest" description="Disordered" evidence="1">
    <location>
        <begin position="1"/>
        <end position="30"/>
    </location>
</feature>
<evidence type="ECO:0000256" key="1">
    <source>
        <dbReference type="SAM" id="MobiDB-lite"/>
    </source>
</evidence>
<gene>
    <name evidence="2" type="ORF">J2751_001726</name>
</gene>
<feature type="region of interest" description="Disordered" evidence="1">
    <location>
        <begin position="88"/>
        <end position="117"/>
    </location>
</feature>
<evidence type="ECO:0000313" key="2">
    <source>
        <dbReference type="EMBL" id="MBP1922712.1"/>
    </source>
</evidence>
<comment type="caution">
    <text evidence="2">The sequence shown here is derived from an EMBL/GenBank/DDBJ whole genome shotgun (WGS) entry which is preliminary data.</text>
</comment>
<dbReference type="RefSeq" id="WP_209485124.1">
    <property type="nucleotide sequence ID" value="NZ_JAGGKQ010000011.1"/>
</dbReference>
<dbReference type="OrthoDB" id="107316at2157"/>
<name>A0A8T4GHW4_9EURY</name>
<reference evidence="2" key="1">
    <citation type="submission" date="2021-03" db="EMBL/GenBank/DDBJ databases">
        <title>Genomic Encyclopedia of Type Strains, Phase IV (KMG-IV): sequencing the most valuable type-strain genomes for metagenomic binning, comparative biology and taxonomic classification.</title>
        <authorList>
            <person name="Goeker M."/>
        </authorList>
    </citation>
    <scope>NUCLEOTIDE SEQUENCE</scope>
    <source>
        <strain evidence="2">DSM 23564</strain>
    </source>
</reference>
<dbReference type="EMBL" id="JAGGKQ010000011">
    <property type="protein sequence ID" value="MBP1922712.1"/>
    <property type="molecule type" value="Genomic_DNA"/>
</dbReference>
<feature type="compositionally biased region" description="Low complexity" evidence="1">
    <location>
        <begin position="90"/>
        <end position="117"/>
    </location>
</feature>
<evidence type="ECO:0000313" key="3">
    <source>
        <dbReference type="Proteomes" id="UP000823588"/>
    </source>
</evidence>
<sequence length="117" mass="12376">MSDDPKGSETTADPTERSEPTRTATVHTTHADAGVVAAALAPDDTESMSVAVDGDTIEARIERPTTGGVRSTVDDYIVNLRVADRVIESTETNGETTNEETTNATNTNANDTTYTNT</sequence>
<evidence type="ECO:0008006" key="4">
    <source>
        <dbReference type="Google" id="ProtNLM"/>
    </source>
</evidence>
<feature type="compositionally biased region" description="Low complexity" evidence="1">
    <location>
        <begin position="21"/>
        <end position="30"/>
    </location>
</feature>
<dbReference type="Proteomes" id="UP000823588">
    <property type="component" value="Unassembled WGS sequence"/>
</dbReference>